<reference evidence="2" key="1">
    <citation type="journal article" date="2014" name="Int. J. Syst. Evol. Microbiol.">
        <title>Complete genome sequence of Corynebacterium casei LMG S-19264T (=DSM 44701T), isolated from a smear-ripened cheese.</title>
        <authorList>
            <consortium name="US DOE Joint Genome Institute (JGI-PGF)"/>
            <person name="Walter F."/>
            <person name="Albersmeier A."/>
            <person name="Kalinowski J."/>
            <person name="Ruckert C."/>
        </authorList>
    </citation>
    <scope>NUCLEOTIDE SEQUENCE</scope>
    <source>
        <strain evidence="2">JCM 5069</strain>
    </source>
</reference>
<dbReference type="InterPro" id="IPR015315">
    <property type="entry name" value="DUF1963"/>
</dbReference>
<dbReference type="EMBL" id="BNCD01000022">
    <property type="protein sequence ID" value="GHH86309.1"/>
    <property type="molecule type" value="Genomic_DNA"/>
</dbReference>
<dbReference type="SUPFAM" id="SSF103032">
    <property type="entry name" value="Hypothetical protein YwqG"/>
    <property type="match status" value="1"/>
</dbReference>
<dbReference type="Gene3D" id="2.30.320.10">
    <property type="entry name" value="YwqG-like"/>
    <property type="match status" value="1"/>
</dbReference>
<comment type="caution">
    <text evidence="2">The sequence shown here is derived from an EMBL/GenBank/DDBJ whole genome shotgun (WGS) entry which is preliminary data.</text>
</comment>
<gene>
    <name evidence="2" type="ORF">GCM10018793_57680</name>
</gene>
<reference evidence="2" key="2">
    <citation type="submission" date="2020-09" db="EMBL/GenBank/DDBJ databases">
        <authorList>
            <person name="Sun Q."/>
            <person name="Ohkuma M."/>
        </authorList>
    </citation>
    <scope>NUCLEOTIDE SEQUENCE</scope>
    <source>
        <strain evidence="2">JCM 5069</strain>
    </source>
</reference>
<dbReference type="InterPro" id="IPR035948">
    <property type="entry name" value="YwqG-like_sf"/>
</dbReference>
<feature type="region of interest" description="Disordered" evidence="1">
    <location>
        <begin position="1"/>
        <end position="22"/>
    </location>
</feature>
<keyword evidence="3" id="KW-1185">Reference proteome</keyword>
<dbReference type="Pfam" id="PF09234">
    <property type="entry name" value="DUF1963"/>
    <property type="match status" value="1"/>
</dbReference>
<evidence type="ECO:0000313" key="3">
    <source>
        <dbReference type="Proteomes" id="UP000603708"/>
    </source>
</evidence>
<dbReference type="Proteomes" id="UP000603708">
    <property type="component" value="Unassembled WGS sequence"/>
</dbReference>
<sequence length="212" mass="22134">MTYAGPGDPEELTTRTGGAPLAPAGTPWPACVTCEGPMQFLAQVVLNDLDRPMDQNDTQTGHVIAIFMCQNDPGMCDEWSATAGGNRALLFPAEGLQPMTGPGEDEGLLRLGAVNAVNLVSVPGSDYGSAREEWGSRSGNDLRSVLGQLGGQADWLQDDETPGCPSCARPMDLVAQLEEGPDHATAMNFGGGGAAFTFACGPCLQAAFLWQC</sequence>
<evidence type="ECO:0000256" key="1">
    <source>
        <dbReference type="SAM" id="MobiDB-lite"/>
    </source>
</evidence>
<name>A0A919GL93_9ACTN</name>
<proteinExistence type="predicted"/>
<evidence type="ECO:0008006" key="4">
    <source>
        <dbReference type="Google" id="ProtNLM"/>
    </source>
</evidence>
<organism evidence="2 3">
    <name type="scientific">Streptomyces sulfonofaciens</name>
    <dbReference type="NCBI Taxonomy" id="68272"/>
    <lineage>
        <taxon>Bacteria</taxon>
        <taxon>Bacillati</taxon>
        <taxon>Actinomycetota</taxon>
        <taxon>Actinomycetes</taxon>
        <taxon>Kitasatosporales</taxon>
        <taxon>Streptomycetaceae</taxon>
        <taxon>Streptomyces</taxon>
    </lineage>
</organism>
<evidence type="ECO:0000313" key="2">
    <source>
        <dbReference type="EMBL" id="GHH86309.1"/>
    </source>
</evidence>
<accession>A0A919GL93</accession>
<protein>
    <recommendedName>
        <fullName evidence="4">DUF1963 domain-containing protein</fullName>
    </recommendedName>
</protein>
<dbReference type="AlphaFoldDB" id="A0A919GL93"/>